<protein>
    <submittedName>
        <fullName evidence="2">SirB2 family protein</fullName>
    </submittedName>
</protein>
<dbReference type="Pfam" id="PF04247">
    <property type="entry name" value="SirB"/>
    <property type="match status" value="1"/>
</dbReference>
<dbReference type="InterPro" id="IPR007360">
    <property type="entry name" value="SirB"/>
</dbReference>
<gene>
    <name evidence="2" type="ORF">QC821_20685</name>
</gene>
<organism evidence="2 3">
    <name type="scientific">Franzmannia qiaohouensis</name>
    <dbReference type="NCBI Taxonomy" id="1329370"/>
    <lineage>
        <taxon>Bacteria</taxon>
        <taxon>Pseudomonadati</taxon>
        <taxon>Pseudomonadota</taxon>
        <taxon>Gammaproteobacteria</taxon>
        <taxon>Oceanospirillales</taxon>
        <taxon>Halomonadaceae</taxon>
        <taxon>Franzmannia</taxon>
    </lineage>
</organism>
<dbReference type="RefSeq" id="WP_198034526.1">
    <property type="nucleotide sequence ID" value="NZ_JARWAM010000025.1"/>
</dbReference>
<comment type="caution">
    <text evidence="2">The sequence shown here is derived from an EMBL/GenBank/DDBJ whole genome shotgun (WGS) entry which is preliminary data.</text>
</comment>
<feature type="transmembrane region" description="Helical" evidence="1">
    <location>
        <begin position="50"/>
        <end position="67"/>
    </location>
</feature>
<accession>A0ABU1HMB3</accession>
<keyword evidence="3" id="KW-1185">Reference proteome</keyword>
<keyword evidence="1" id="KW-0812">Transmembrane</keyword>
<feature type="transmembrane region" description="Helical" evidence="1">
    <location>
        <begin position="99"/>
        <end position="120"/>
    </location>
</feature>
<feature type="transmembrane region" description="Helical" evidence="1">
    <location>
        <begin position="6"/>
        <end position="29"/>
    </location>
</feature>
<keyword evidence="1" id="KW-0472">Membrane</keyword>
<keyword evidence="1" id="KW-1133">Transmembrane helix</keyword>
<dbReference type="PANTHER" id="PTHR39594">
    <property type="entry name" value="PROTEIN YCHQ"/>
    <property type="match status" value="1"/>
</dbReference>
<dbReference type="EMBL" id="JARWAM010000025">
    <property type="protein sequence ID" value="MDR5907695.1"/>
    <property type="molecule type" value="Genomic_DNA"/>
</dbReference>
<dbReference type="PANTHER" id="PTHR39594:SF1">
    <property type="entry name" value="PROTEIN YCHQ"/>
    <property type="match status" value="1"/>
</dbReference>
<feature type="transmembrane region" description="Helical" evidence="1">
    <location>
        <begin position="73"/>
        <end position="92"/>
    </location>
</feature>
<evidence type="ECO:0000313" key="2">
    <source>
        <dbReference type="EMBL" id="MDR5907695.1"/>
    </source>
</evidence>
<reference evidence="2 3" key="1">
    <citation type="submission" date="2023-04" db="EMBL/GenBank/DDBJ databases">
        <title>A long-awaited taxogenomic arrangement of the family Halomonadaceae.</title>
        <authorList>
            <person name="De La Haba R."/>
            <person name="Chuvochina M."/>
            <person name="Wittouck S."/>
            <person name="Arahal D.R."/>
            <person name="Sanchez-Porro C."/>
            <person name="Hugenholtz P."/>
            <person name="Ventosa A."/>
        </authorList>
    </citation>
    <scope>NUCLEOTIDE SEQUENCE [LARGE SCALE GENOMIC DNA]</scope>
    <source>
        <strain evidence="2 3">DSM 26770</strain>
    </source>
</reference>
<evidence type="ECO:0000256" key="1">
    <source>
        <dbReference type="SAM" id="Phobius"/>
    </source>
</evidence>
<name>A0ABU1HMB3_9GAMM</name>
<proteinExistence type="predicted"/>
<evidence type="ECO:0000313" key="3">
    <source>
        <dbReference type="Proteomes" id="UP001251374"/>
    </source>
</evidence>
<dbReference type="Proteomes" id="UP001251374">
    <property type="component" value="Unassembled WGS sequence"/>
</dbReference>
<sequence length="131" mass="14653">MIEHYFLIKHLHITAATLSLALFALRAWWSVRESPWLQRRWVKVLPHINDTLLLALGVLLMVMLRMWPHQHPWLAAKLIALLVYIGLGTLAIKRGRSPAVRGGAAIAAMAAFVYMLGAALQKSPLSWLAVA</sequence>
<dbReference type="PIRSF" id="PIRSF005610">
    <property type="entry name" value="SirB"/>
    <property type="match status" value="1"/>
</dbReference>